<accession>A0A2T0LLF2</accession>
<feature type="signal peptide" evidence="1">
    <location>
        <begin position="1"/>
        <end position="36"/>
    </location>
</feature>
<dbReference type="InterPro" id="IPR036365">
    <property type="entry name" value="PGBD-like_sf"/>
</dbReference>
<dbReference type="AlphaFoldDB" id="A0A2T0LLF2"/>
<evidence type="ECO:0000256" key="1">
    <source>
        <dbReference type="SAM" id="SignalP"/>
    </source>
</evidence>
<evidence type="ECO:0000313" key="4">
    <source>
        <dbReference type="Proteomes" id="UP000238362"/>
    </source>
</evidence>
<comment type="caution">
    <text evidence="3">The sequence shown here is derived from an EMBL/GenBank/DDBJ whole genome shotgun (WGS) entry which is preliminary data.</text>
</comment>
<gene>
    <name evidence="3" type="ORF">B0I33_11324</name>
</gene>
<reference evidence="3 4" key="1">
    <citation type="submission" date="2018-03" db="EMBL/GenBank/DDBJ databases">
        <title>Genomic Encyclopedia of Type Strains, Phase III (KMG-III): the genomes of soil and plant-associated and newly described type strains.</title>
        <authorList>
            <person name="Whitman W."/>
        </authorList>
    </citation>
    <scope>NUCLEOTIDE SEQUENCE [LARGE SCALE GENOMIC DNA]</scope>
    <source>
        <strain evidence="3 4">CGMCC 4.7125</strain>
    </source>
</reference>
<feature type="chain" id="PRO_5015661717" evidence="1">
    <location>
        <begin position="37"/>
        <end position="156"/>
    </location>
</feature>
<organism evidence="3 4">
    <name type="scientific">Prauserella shujinwangii</name>
    <dbReference type="NCBI Taxonomy" id="1453103"/>
    <lineage>
        <taxon>Bacteria</taxon>
        <taxon>Bacillati</taxon>
        <taxon>Actinomycetota</taxon>
        <taxon>Actinomycetes</taxon>
        <taxon>Pseudonocardiales</taxon>
        <taxon>Pseudonocardiaceae</taxon>
        <taxon>Prauserella</taxon>
    </lineage>
</organism>
<dbReference type="InterPro" id="IPR002477">
    <property type="entry name" value="Peptidoglycan-bd-like"/>
</dbReference>
<feature type="domain" description="Peptidoglycan binding-like" evidence="2">
    <location>
        <begin position="75"/>
        <end position="132"/>
    </location>
</feature>
<dbReference type="Proteomes" id="UP000238362">
    <property type="component" value="Unassembled WGS sequence"/>
</dbReference>
<dbReference type="RefSeq" id="WP_146147567.1">
    <property type="nucleotide sequence ID" value="NZ_PVNH01000013.1"/>
</dbReference>
<dbReference type="Pfam" id="PF01471">
    <property type="entry name" value="PG_binding_1"/>
    <property type="match status" value="1"/>
</dbReference>
<protein>
    <submittedName>
        <fullName evidence="3">Putative peptidoglycan binding protein</fullName>
    </submittedName>
</protein>
<name>A0A2T0LLF2_9PSEU</name>
<dbReference type="OrthoDB" id="3828307at2"/>
<dbReference type="Gene3D" id="1.10.101.10">
    <property type="entry name" value="PGBD-like superfamily/PGBD"/>
    <property type="match status" value="1"/>
</dbReference>
<keyword evidence="1" id="KW-0732">Signal</keyword>
<dbReference type="SUPFAM" id="SSF47090">
    <property type="entry name" value="PGBD-like"/>
    <property type="match status" value="1"/>
</dbReference>
<proteinExistence type="predicted"/>
<keyword evidence="4" id="KW-1185">Reference proteome</keyword>
<dbReference type="EMBL" id="PVNH01000013">
    <property type="protein sequence ID" value="PRX43861.1"/>
    <property type="molecule type" value="Genomic_DNA"/>
</dbReference>
<evidence type="ECO:0000259" key="2">
    <source>
        <dbReference type="Pfam" id="PF01471"/>
    </source>
</evidence>
<evidence type="ECO:0000313" key="3">
    <source>
        <dbReference type="EMBL" id="PRX43861.1"/>
    </source>
</evidence>
<sequence>MPDNERGTMRRYLAAAAASAALVAGIGITTAGSAAADSVGWCNGSTRVSVGSQFIVQPYHRGTGRVDCTLARGASGSAVSALQRALRQCNYAGGLRVDGDFGPRTEEALKYAQFRRGVVSDGIYGPNTRVALRWPSYYRSGTATGDCVRSPSGVRP</sequence>
<dbReference type="InterPro" id="IPR036366">
    <property type="entry name" value="PGBDSf"/>
</dbReference>